<evidence type="ECO:0000256" key="8">
    <source>
        <dbReference type="ARBA" id="ARBA00023163"/>
    </source>
</evidence>
<keyword evidence="8" id="KW-0804">Transcription</keyword>
<dbReference type="PROSITE" id="PS01124">
    <property type="entry name" value="HTH_ARAC_FAMILY_2"/>
    <property type="match status" value="1"/>
</dbReference>
<keyword evidence="14" id="KW-1185">Reference proteome</keyword>
<evidence type="ECO:0000313" key="14">
    <source>
        <dbReference type="Proteomes" id="UP000677305"/>
    </source>
</evidence>
<dbReference type="InterPro" id="IPR001789">
    <property type="entry name" value="Sig_transdc_resp-reg_receiver"/>
</dbReference>
<dbReference type="GO" id="GO:0043565">
    <property type="term" value="F:sequence-specific DNA binding"/>
    <property type="evidence" value="ECO:0007669"/>
    <property type="project" value="InterPro"/>
</dbReference>
<dbReference type="PANTHER" id="PTHR42713">
    <property type="entry name" value="HISTIDINE KINASE-RELATED"/>
    <property type="match status" value="1"/>
</dbReference>
<dbReference type="SMART" id="SM00448">
    <property type="entry name" value="REC"/>
    <property type="match status" value="1"/>
</dbReference>
<organism evidence="13 14">
    <name type="scientific">Vallitalea guaymasensis</name>
    <dbReference type="NCBI Taxonomy" id="1185412"/>
    <lineage>
        <taxon>Bacteria</taxon>
        <taxon>Bacillati</taxon>
        <taxon>Bacillota</taxon>
        <taxon>Clostridia</taxon>
        <taxon>Lachnospirales</taxon>
        <taxon>Vallitaleaceae</taxon>
        <taxon>Vallitalea</taxon>
    </lineage>
</organism>
<dbReference type="EMBL" id="CP058561">
    <property type="protein sequence ID" value="QUH28670.1"/>
    <property type="molecule type" value="Genomic_DNA"/>
</dbReference>
<feature type="modified residue" description="4-aspartylphosphate" evidence="10">
    <location>
        <position position="55"/>
    </location>
</feature>
<evidence type="ECO:0000256" key="5">
    <source>
        <dbReference type="ARBA" id="ARBA00023012"/>
    </source>
</evidence>
<dbReference type="InterPro" id="IPR011006">
    <property type="entry name" value="CheY-like_superfamily"/>
</dbReference>
<keyword evidence="5" id="KW-0902">Two-component regulatory system</keyword>
<evidence type="ECO:0000256" key="10">
    <source>
        <dbReference type="PROSITE-ProRule" id="PRU00169"/>
    </source>
</evidence>
<evidence type="ECO:0000256" key="6">
    <source>
        <dbReference type="ARBA" id="ARBA00023015"/>
    </source>
</evidence>
<keyword evidence="6" id="KW-0805">Transcription regulation</keyword>
<evidence type="ECO:0000313" key="13">
    <source>
        <dbReference type="EMBL" id="QUH28670.1"/>
    </source>
</evidence>
<keyword evidence="4 10" id="KW-0597">Phosphoprotein</keyword>
<dbReference type="SMART" id="SM00342">
    <property type="entry name" value="HTH_ARAC"/>
    <property type="match status" value="1"/>
</dbReference>
<name>A0A8J8M9N0_9FIRM</name>
<feature type="domain" description="HTH araC/xylS-type" evidence="11">
    <location>
        <begin position="415"/>
        <end position="513"/>
    </location>
</feature>
<dbReference type="Proteomes" id="UP000677305">
    <property type="component" value="Chromosome"/>
</dbReference>
<reference evidence="13 14" key="1">
    <citation type="submission" date="2020-07" db="EMBL/GenBank/DDBJ databases">
        <title>Vallitalea guaymasensis genome.</title>
        <authorList>
            <person name="Postec A."/>
        </authorList>
    </citation>
    <scope>NUCLEOTIDE SEQUENCE [LARGE SCALE GENOMIC DNA]</scope>
    <source>
        <strain evidence="13 14">Ra1766G1</strain>
    </source>
</reference>
<dbReference type="SUPFAM" id="SSF46689">
    <property type="entry name" value="Homeodomain-like"/>
    <property type="match status" value="2"/>
</dbReference>
<keyword evidence="7" id="KW-0238">DNA-binding</keyword>
<dbReference type="PRINTS" id="PR00032">
    <property type="entry name" value="HTHARAC"/>
</dbReference>
<evidence type="ECO:0000259" key="11">
    <source>
        <dbReference type="PROSITE" id="PS01124"/>
    </source>
</evidence>
<dbReference type="SUPFAM" id="SSF52172">
    <property type="entry name" value="CheY-like"/>
    <property type="match status" value="1"/>
</dbReference>
<dbReference type="Pfam" id="PF12833">
    <property type="entry name" value="HTH_18"/>
    <property type="match status" value="1"/>
</dbReference>
<gene>
    <name evidence="13" type="ORF">HYG85_06975</name>
</gene>
<evidence type="ECO:0000256" key="9">
    <source>
        <dbReference type="ARBA" id="ARBA00024867"/>
    </source>
</evidence>
<sequence>MYDLIIVDDEEIIRNGLKRFIDWDSLNIKVVELFEDGKEAIDYLINNDVDIVLTDIKMADKTGLDIAKYLYDCKPYIKTVLISGYKEFEYAKKAIELNVENYVLKPTNFQQVNDVFKEVVQKLDKERKFQKQLPLLKTQFINDLIYGAVKKEQDIVNRARLVDFADKIYHECAYLEFSIINNQAFLDNNWNYGKERLNTAINNFFVSKKNKIIYCPLFSEDDNFVIFAYSKEKDENNFLEILNIEVENICKSIKGFMDLNLEISHIDNFETFFELAEFNKKVHINEELGDGSNNLNINVVEYKKIVQKYKLFFSKINEGNISELESLNQTLFEQLSNQSIQFSQKVIIDLFANLSNKFSQLELDIIKITNGKVNYNYILKINSIKELQQYCLEIFTDLVNFIAKNKDQSAEKVIEKAIAYIDEKFYLDISLEDVANHVFLNSVYFCRYFKQKTGETFTDYLTKVRMEEAIKLINKAKYKTYEISNMVGYKSSKYFSRVFKQYTGLSPSEYGKM</sequence>
<dbReference type="GO" id="GO:0005737">
    <property type="term" value="C:cytoplasm"/>
    <property type="evidence" value="ECO:0007669"/>
    <property type="project" value="UniProtKB-SubCell"/>
</dbReference>
<dbReference type="InterPro" id="IPR051552">
    <property type="entry name" value="HptR"/>
</dbReference>
<dbReference type="Gene3D" id="1.10.10.60">
    <property type="entry name" value="Homeodomain-like"/>
    <property type="match status" value="2"/>
</dbReference>
<evidence type="ECO:0000256" key="7">
    <source>
        <dbReference type="ARBA" id="ARBA00023125"/>
    </source>
</evidence>
<dbReference type="Gene3D" id="3.40.50.2300">
    <property type="match status" value="1"/>
</dbReference>
<evidence type="ECO:0000256" key="3">
    <source>
        <dbReference type="ARBA" id="ARBA00022490"/>
    </source>
</evidence>
<keyword evidence="3" id="KW-0963">Cytoplasm</keyword>
<evidence type="ECO:0000256" key="4">
    <source>
        <dbReference type="ARBA" id="ARBA00022553"/>
    </source>
</evidence>
<dbReference type="InterPro" id="IPR020449">
    <property type="entry name" value="Tscrpt_reg_AraC-type_HTH"/>
</dbReference>
<dbReference type="CDD" id="cd17536">
    <property type="entry name" value="REC_YesN-like"/>
    <property type="match status" value="1"/>
</dbReference>
<evidence type="ECO:0000259" key="12">
    <source>
        <dbReference type="PROSITE" id="PS50110"/>
    </source>
</evidence>
<evidence type="ECO:0000256" key="2">
    <source>
        <dbReference type="ARBA" id="ARBA00018672"/>
    </source>
</evidence>
<dbReference type="RefSeq" id="WP_212692882.1">
    <property type="nucleotide sequence ID" value="NZ_CP058561.1"/>
</dbReference>
<dbReference type="Pfam" id="PF00072">
    <property type="entry name" value="Response_reg"/>
    <property type="match status" value="1"/>
</dbReference>
<proteinExistence type="predicted"/>
<protein>
    <recommendedName>
        <fullName evidence="2">Stage 0 sporulation protein A homolog</fullName>
    </recommendedName>
</protein>
<comment type="subcellular location">
    <subcellularLocation>
        <location evidence="1">Cytoplasm</location>
    </subcellularLocation>
</comment>
<dbReference type="PANTHER" id="PTHR42713:SF3">
    <property type="entry name" value="TRANSCRIPTIONAL REGULATORY PROTEIN HPTR"/>
    <property type="match status" value="1"/>
</dbReference>
<dbReference type="PROSITE" id="PS50110">
    <property type="entry name" value="RESPONSE_REGULATORY"/>
    <property type="match status" value="1"/>
</dbReference>
<dbReference type="GO" id="GO:0003700">
    <property type="term" value="F:DNA-binding transcription factor activity"/>
    <property type="evidence" value="ECO:0007669"/>
    <property type="project" value="InterPro"/>
</dbReference>
<dbReference type="GO" id="GO:0000160">
    <property type="term" value="P:phosphorelay signal transduction system"/>
    <property type="evidence" value="ECO:0007669"/>
    <property type="project" value="UniProtKB-KW"/>
</dbReference>
<dbReference type="InterPro" id="IPR018060">
    <property type="entry name" value="HTH_AraC"/>
</dbReference>
<dbReference type="InterPro" id="IPR009057">
    <property type="entry name" value="Homeodomain-like_sf"/>
</dbReference>
<feature type="domain" description="Response regulatory" evidence="12">
    <location>
        <begin position="3"/>
        <end position="120"/>
    </location>
</feature>
<accession>A0A8J8M9N0</accession>
<dbReference type="KEGG" id="vgu:HYG85_06975"/>
<comment type="function">
    <text evidence="9">May play the central regulatory role in sporulation. It may be an element of the effector pathway responsible for the activation of sporulation genes in response to nutritional stress. Spo0A may act in concert with spo0H (a sigma factor) to control the expression of some genes that are critical to the sporulation process.</text>
</comment>
<dbReference type="AlphaFoldDB" id="A0A8J8M9N0"/>
<evidence type="ECO:0000256" key="1">
    <source>
        <dbReference type="ARBA" id="ARBA00004496"/>
    </source>
</evidence>